<evidence type="ECO:0000313" key="1">
    <source>
        <dbReference type="EMBL" id="MPM07494.1"/>
    </source>
</evidence>
<reference evidence="1" key="1">
    <citation type="submission" date="2019-08" db="EMBL/GenBank/DDBJ databases">
        <authorList>
            <person name="Kucharzyk K."/>
            <person name="Murdoch R.W."/>
            <person name="Higgins S."/>
            <person name="Loffler F."/>
        </authorList>
    </citation>
    <scope>NUCLEOTIDE SEQUENCE</scope>
</reference>
<sequence>MTRYTPHDATLLKEEHTLVTTPFLLDMLDSALIENIQRGNIEAAYGVLDLSINLAQTLEGNTLSEAEGRKILLKVKKAMSKGNIAGAKQHMVEFALR</sequence>
<dbReference type="AlphaFoldDB" id="A0A644WZY4"/>
<name>A0A644WZY4_9ZZZZ</name>
<organism evidence="1">
    <name type="scientific">bioreactor metagenome</name>
    <dbReference type="NCBI Taxonomy" id="1076179"/>
    <lineage>
        <taxon>unclassified sequences</taxon>
        <taxon>metagenomes</taxon>
        <taxon>ecological metagenomes</taxon>
    </lineage>
</organism>
<proteinExistence type="predicted"/>
<comment type="caution">
    <text evidence="1">The sequence shown here is derived from an EMBL/GenBank/DDBJ whole genome shotgun (WGS) entry which is preliminary data.</text>
</comment>
<protein>
    <submittedName>
        <fullName evidence="1">Uncharacterized protein</fullName>
    </submittedName>
</protein>
<dbReference type="EMBL" id="VSSQ01001341">
    <property type="protein sequence ID" value="MPM07494.1"/>
    <property type="molecule type" value="Genomic_DNA"/>
</dbReference>
<gene>
    <name evidence="1" type="ORF">SDC9_53800</name>
</gene>
<accession>A0A644WZY4</accession>